<evidence type="ECO:0000256" key="1">
    <source>
        <dbReference type="SAM" id="Phobius"/>
    </source>
</evidence>
<keyword evidence="1" id="KW-1133">Transmembrane helix</keyword>
<keyword evidence="1" id="KW-0472">Membrane</keyword>
<gene>
    <name evidence="2" type="ORF">RS022_09160</name>
</gene>
<accession>A0ABY7BVB8</accession>
<dbReference type="Proteomes" id="UP001164727">
    <property type="component" value="Chromosome"/>
</dbReference>
<proteinExistence type="predicted"/>
<sequence>MKLGSFKSISKSIYFNFSIIFFINGDFLPHLIVNFLSSGSNFSNSFLAEVYHVYDNLY</sequence>
<reference evidence="2 3" key="1">
    <citation type="journal article" date="2023" name="Microbiol. Resour. Announc.">
        <title>Complete Genome of 'Candidatus Phytoplasma rubi' RS, a Phytopathogenic Bacterium Associated with Rubus Stunt Disease.</title>
        <authorList>
            <person name="Duckeck D."/>
            <person name="Zubert C."/>
            <person name="Bohm J.W."/>
            <person name="Carminati G."/>
            <person name="Schneider B."/>
            <person name="Kube M."/>
        </authorList>
    </citation>
    <scope>NUCLEOTIDE SEQUENCE [LARGE SCALE GENOMIC DNA]</scope>
    <source>
        <strain evidence="2 3">RS</strain>
    </source>
</reference>
<dbReference type="EMBL" id="CP114006">
    <property type="protein sequence ID" value="WAN63695.1"/>
    <property type="molecule type" value="Genomic_DNA"/>
</dbReference>
<feature type="transmembrane region" description="Helical" evidence="1">
    <location>
        <begin position="12"/>
        <end position="33"/>
    </location>
</feature>
<keyword evidence="3" id="KW-1185">Reference proteome</keyword>
<protein>
    <submittedName>
        <fullName evidence="2">Uncharacterized protein</fullName>
    </submittedName>
</protein>
<name>A0ABY7BVB8_9MOLU</name>
<keyword evidence="1" id="KW-0812">Transmembrane</keyword>
<organism evidence="2 3">
    <name type="scientific">Candidatus Phytoplasma rubi</name>
    <dbReference type="NCBI Taxonomy" id="399025"/>
    <lineage>
        <taxon>Bacteria</taxon>
        <taxon>Bacillati</taxon>
        <taxon>Mycoplasmatota</taxon>
        <taxon>Mollicutes</taxon>
        <taxon>Acholeplasmatales</taxon>
        <taxon>Acholeplasmataceae</taxon>
        <taxon>Candidatus Phytoplasma</taxon>
        <taxon>16SrV (Elm yellows group)</taxon>
    </lineage>
</organism>
<evidence type="ECO:0000313" key="3">
    <source>
        <dbReference type="Proteomes" id="UP001164727"/>
    </source>
</evidence>
<evidence type="ECO:0000313" key="2">
    <source>
        <dbReference type="EMBL" id="WAN63695.1"/>
    </source>
</evidence>